<feature type="transmembrane region" description="Helical" evidence="7">
    <location>
        <begin position="9"/>
        <end position="27"/>
    </location>
</feature>
<feature type="domain" description="ABC transmembrane type-1" evidence="8">
    <location>
        <begin position="96"/>
        <end position="307"/>
    </location>
</feature>
<dbReference type="SUPFAM" id="SSF161098">
    <property type="entry name" value="MetI-like"/>
    <property type="match status" value="1"/>
</dbReference>
<evidence type="ECO:0000256" key="2">
    <source>
        <dbReference type="ARBA" id="ARBA00022448"/>
    </source>
</evidence>
<reference evidence="9 10" key="1">
    <citation type="journal article" date="2025" name="Anaerobe">
        <title>Description of Anaerococcus kampingiae sp. nov., Anaerococcus groningensis sp. nov., Anaerococcus martiniensis sp. nov., and Anaerococcus cruorum sp. nov., isolated from human clinical specimens.</title>
        <authorList>
            <person name="Boiten K.E."/>
            <person name="Meijer J."/>
            <person name="van Wezel E.M."/>
            <person name="Veloo A.C.M."/>
        </authorList>
    </citation>
    <scope>NUCLEOTIDE SEQUENCE [LARGE SCALE GENOMIC DNA]</scope>
    <source>
        <strain evidence="9 10">ENR0831</strain>
    </source>
</reference>
<dbReference type="InterPro" id="IPR035906">
    <property type="entry name" value="MetI-like_sf"/>
</dbReference>
<dbReference type="CDD" id="cd06261">
    <property type="entry name" value="TM_PBP2"/>
    <property type="match status" value="1"/>
</dbReference>
<feature type="transmembrane region" description="Helical" evidence="7">
    <location>
        <begin position="184"/>
        <end position="204"/>
    </location>
</feature>
<feature type="transmembrane region" description="Helical" evidence="7">
    <location>
        <begin position="143"/>
        <end position="164"/>
    </location>
</feature>
<proteinExistence type="inferred from homology"/>
<organism evidence="9 10">
    <name type="scientific">Anaerococcus martiniensis</name>
    <dbReference type="NCBI Taxonomy" id="3115615"/>
    <lineage>
        <taxon>Bacteria</taxon>
        <taxon>Bacillati</taxon>
        <taxon>Bacillota</taxon>
        <taxon>Tissierellia</taxon>
        <taxon>Tissierellales</taxon>
        <taxon>Peptoniphilaceae</taxon>
        <taxon>Anaerococcus</taxon>
    </lineage>
</organism>
<accession>A0ABW9M7Y3</accession>
<evidence type="ECO:0000259" key="8">
    <source>
        <dbReference type="PROSITE" id="PS50928"/>
    </source>
</evidence>
<evidence type="ECO:0000256" key="6">
    <source>
        <dbReference type="ARBA" id="ARBA00023136"/>
    </source>
</evidence>
<feature type="transmembrane region" description="Helical" evidence="7">
    <location>
        <begin position="290"/>
        <end position="314"/>
    </location>
</feature>
<dbReference type="InterPro" id="IPR045621">
    <property type="entry name" value="BPD_transp_1_N"/>
</dbReference>
<dbReference type="PANTHER" id="PTHR43163:SF6">
    <property type="entry name" value="DIPEPTIDE TRANSPORT SYSTEM PERMEASE PROTEIN DPPB-RELATED"/>
    <property type="match status" value="1"/>
</dbReference>
<dbReference type="EMBL" id="JBGMEI010000003">
    <property type="protein sequence ID" value="MFO3665319.1"/>
    <property type="molecule type" value="Genomic_DNA"/>
</dbReference>
<dbReference type="InterPro" id="IPR000515">
    <property type="entry name" value="MetI-like"/>
</dbReference>
<dbReference type="PANTHER" id="PTHR43163">
    <property type="entry name" value="DIPEPTIDE TRANSPORT SYSTEM PERMEASE PROTEIN DPPB-RELATED"/>
    <property type="match status" value="1"/>
</dbReference>
<feature type="transmembrane region" description="Helical" evidence="7">
    <location>
        <begin position="242"/>
        <end position="270"/>
    </location>
</feature>
<evidence type="ECO:0000313" key="10">
    <source>
        <dbReference type="Proteomes" id="UP001637996"/>
    </source>
</evidence>
<keyword evidence="5 7" id="KW-1133">Transmembrane helix</keyword>
<comment type="similarity">
    <text evidence="7">Belongs to the binding-protein-dependent transport system permease family.</text>
</comment>
<keyword evidence="6 7" id="KW-0472">Membrane</keyword>
<keyword evidence="3" id="KW-1003">Cell membrane</keyword>
<evidence type="ECO:0000256" key="5">
    <source>
        <dbReference type="ARBA" id="ARBA00022989"/>
    </source>
</evidence>
<dbReference type="Pfam" id="PF00528">
    <property type="entry name" value="BPD_transp_1"/>
    <property type="match status" value="1"/>
</dbReference>
<evidence type="ECO:0000256" key="3">
    <source>
        <dbReference type="ARBA" id="ARBA00022475"/>
    </source>
</evidence>
<evidence type="ECO:0000313" key="9">
    <source>
        <dbReference type="EMBL" id="MFO3665319.1"/>
    </source>
</evidence>
<dbReference type="RefSeq" id="WP_410031028.1">
    <property type="nucleotide sequence ID" value="NZ_JBGMEI010000003.1"/>
</dbReference>
<name>A0ABW9M7Y3_9FIRM</name>
<keyword evidence="4 7" id="KW-0812">Transmembrane</keyword>
<dbReference type="Pfam" id="PF19300">
    <property type="entry name" value="BPD_transp_1_N"/>
    <property type="match status" value="1"/>
</dbReference>
<comment type="caution">
    <text evidence="9">The sequence shown here is derived from an EMBL/GenBank/DDBJ whole genome shotgun (WGS) entry which is preliminary data.</text>
</comment>
<feature type="transmembrane region" description="Helical" evidence="7">
    <location>
        <begin position="100"/>
        <end position="122"/>
    </location>
</feature>
<dbReference type="Gene3D" id="1.10.3720.10">
    <property type="entry name" value="MetI-like"/>
    <property type="match status" value="1"/>
</dbReference>
<keyword evidence="10" id="KW-1185">Reference proteome</keyword>
<evidence type="ECO:0000256" key="4">
    <source>
        <dbReference type="ARBA" id="ARBA00022692"/>
    </source>
</evidence>
<keyword evidence="2 7" id="KW-0813">Transport</keyword>
<evidence type="ECO:0000256" key="7">
    <source>
        <dbReference type="RuleBase" id="RU363032"/>
    </source>
</evidence>
<sequence length="321" mass="35941">MKKYLRKKIFTGILTILFAFVITFFLTRMSPGNPIVTMAGRDNPNPAQIDYLMEKYGLNESVPVQFLNYSKALVKGDFGKSIKSNQPVLTIIASRLGPTILLSLTATILSVLIGTILGLYAGRHNGSYMDKIFTGSSYIIDSVPVFWLALVLIVIFATRLGWLPTSGMYSTRHRYEGLKKFLDLLKHMVLPLLTIIIVRVPYYFRLAKSSVIASMNQAFIKTLRASGMDESKIFNKYVLRNALIPIITSFSMSLASVIEGVALIEIVFAWPGMGRVLMDAIQARDYPVISGLYLIISISVTIFMLLTDIIYVIVDPRMKLE</sequence>
<dbReference type="PROSITE" id="PS50928">
    <property type="entry name" value="ABC_TM1"/>
    <property type="match status" value="1"/>
</dbReference>
<gene>
    <name evidence="9" type="ORF">ACCQ41_03510</name>
</gene>
<dbReference type="Proteomes" id="UP001637996">
    <property type="component" value="Unassembled WGS sequence"/>
</dbReference>
<evidence type="ECO:0000256" key="1">
    <source>
        <dbReference type="ARBA" id="ARBA00004651"/>
    </source>
</evidence>
<comment type="subcellular location">
    <subcellularLocation>
        <location evidence="1 7">Cell membrane</location>
        <topology evidence="1 7">Multi-pass membrane protein</topology>
    </subcellularLocation>
</comment>
<protein>
    <submittedName>
        <fullName evidence="9">ABC transporter permease</fullName>
    </submittedName>
</protein>